<dbReference type="GO" id="GO:0032355">
    <property type="term" value="P:response to estradiol"/>
    <property type="evidence" value="ECO:0007669"/>
    <property type="project" value="TreeGrafter"/>
</dbReference>
<proteinExistence type="inferred from homology"/>
<feature type="non-terminal residue" evidence="8">
    <location>
        <position position="52"/>
    </location>
</feature>
<dbReference type="GO" id="GO:0032570">
    <property type="term" value="P:response to progesterone"/>
    <property type="evidence" value="ECO:0007669"/>
    <property type="project" value="TreeGrafter"/>
</dbReference>
<evidence type="ECO:0000256" key="3">
    <source>
        <dbReference type="ARBA" id="ARBA00010179"/>
    </source>
</evidence>
<gene>
    <name evidence="8" type="ORF">PANDA_019698</name>
</gene>
<sequence length="52" mass="6237">PFQQFYQLDAYPFAAWYYLPQIMQYIGYTPSYDIIKPIASENIENVDVVPEW</sequence>
<dbReference type="GO" id="GO:1903494">
    <property type="term" value="P:response to dehydroepiandrosterone"/>
    <property type="evidence" value="ECO:0007669"/>
    <property type="project" value="TreeGrafter"/>
</dbReference>
<dbReference type="InParanoid" id="D2I2Q8"/>
<evidence type="ECO:0000313" key="8">
    <source>
        <dbReference type="EMBL" id="EFB15167.1"/>
    </source>
</evidence>
<comment type="function">
    <text evidence="1">Important role in the capacity of milk to transport calcium phosphate.</text>
</comment>
<feature type="non-terminal residue" evidence="8">
    <location>
        <position position="1"/>
    </location>
</feature>
<dbReference type="GO" id="GO:0005615">
    <property type="term" value="C:extracellular space"/>
    <property type="evidence" value="ECO:0007669"/>
    <property type="project" value="TreeGrafter"/>
</dbReference>
<name>D2I2Q8_AILME</name>
<dbReference type="GO" id="GO:1903496">
    <property type="term" value="P:response to 11-deoxycorticosterone"/>
    <property type="evidence" value="ECO:0007669"/>
    <property type="project" value="TreeGrafter"/>
</dbReference>
<evidence type="ECO:0000256" key="4">
    <source>
        <dbReference type="ARBA" id="ARBA00021479"/>
    </source>
</evidence>
<evidence type="ECO:0000256" key="5">
    <source>
        <dbReference type="ARBA" id="ARBA00022525"/>
    </source>
</evidence>
<dbReference type="InterPro" id="IPR001588">
    <property type="entry name" value="Casein"/>
</dbReference>
<comment type="similarity">
    <text evidence="3">Belongs to the alpha-casein family.</text>
</comment>
<keyword evidence="5" id="KW-0964">Secreted</keyword>
<evidence type="ECO:0000256" key="6">
    <source>
        <dbReference type="ARBA" id="ARBA00022553"/>
    </source>
</evidence>
<keyword evidence="6" id="KW-0597">Phosphoprotein</keyword>
<dbReference type="EMBL" id="GL194200">
    <property type="protein sequence ID" value="EFB15167.1"/>
    <property type="molecule type" value="Genomic_DNA"/>
</dbReference>
<comment type="subcellular location">
    <subcellularLocation>
        <location evidence="2">Secreted</location>
    </subcellularLocation>
</comment>
<organism evidence="8">
    <name type="scientific">Ailuropoda melanoleuca</name>
    <name type="common">Giant panda</name>
    <dbReference type="NCBI Taxonomy" id="9646"/>
    <lineage>
        <taxon>Eukaryota</taxon>
        <taxon>Metazoa</taxon>
        <taxon>Chordata</taxon>
        <taxon>Craniata</taxon>
        <taxon>Vertebrata</taxon>
        <taxon>Euteleostomi</taxon>
        <taxon>Mammalia</taxon>
        <taxon>Eutheria</taxon>
        <taxon>Laurasiatheria</taxon>
        <taxon>Carnivora</taxon>
        <taxon>Caniformia</taxon>
        <taxon>Ursidae</taxon>
        <taxon>Ailuropoda</taxon>
    </lineage>
</organism>
<dbReference type="PANTHER" id="PTHR10240:SF0">
    <property type="entry name" value="ALPHA-S1-CASEIN"/>
    <property type="match status" value="1"/>
</dbReference>
<dbReference type="AlphaFoldDB" id="D2I2Q8"/>
<reference evidence="8" key="1">
    <citation type="journal article" date="2010" name="Nature">
        <title>The sequence and de novo assembly of the giant panda genome.</title>
        <authorList>
            <person name="Li R."/>
            <person name="Fan W."/>
            <person name="Tian G."/>
            <person name="Zhu H."/>
            <person name="He L."/>
            <person name="Cai J."/>
            <person name="Huang Q."/>
            <person name="Cai Q."/>
            <person name="Li B."/>
            <person name="Bai Y."/>
            <person name="Zhang Z."/>
            <person name="Zhang Y."/>
            <person name="Wang W."/>
            <person name="Li J."/>
            <person name="Wei F."/>
            <person name="Li H."/>
            <person name="Jian M."/>
            <person name="Li J."/>
            <person name="Zhang Z."/>
            <person name="Nielsen R."/>
            <person name="Li D."/>
            <person name="Gu W."/>
            <person name="Yang Z."/>
            <person name="Xuan Z."/>
            <person name="Ryder O.A."/>
            <person name="Leung F.C."/>
            <person name="Zhou Y."/>
            <person name="Cao J."/>
            <person name="Sun X."/>
            <person name="Fu Y."/>
            <person name="Fang X."/>
            <person name="Guo X."/>
            <person name="Wang B."/>
            <person name="Hou R."/>
            <person name="Shen F."/>
            <person name="Mu B."/>
            <person name="Ni P."/>
            <person name="Lin R."/>
            <person name="Qian W."/>
            <person name="Wang G."/>
            <person name="Yu C."/>
            <person name="Nie W."/>
            <person name="Wang J."/>
            <person name="Wu Z."/>
            <person name="Liang H."/>
            <person name="Min J."/>
            <person name="Wu Q."/>
            <person name="Cheng S."/>
            <person name="Ruan J."/>
            <person name="Wang M."/>
            <person name="Shi Z."/>
            <person name="Wen M."/>
            <person name="Liu B."/>
            <person name="Ren X."/>
            <person name="Zheng H."/>
            <person name="Dong D."/>
            <person name="Cook K."/>
            <person name="Shan G."/>
            <person name="Zhang H."/>
            <person name="Kosiol C."/>
            <person name="Xie X."/>
            <person name="Lu Z."/>
            <person name="Zheng H."/>
            <person name="Li Y."/>
            <person name="Steiner C.C."/>
            <person name="Lam T.T."/>
            <person name="Lin S."/>
            <person name="Zhang Q."/>
            <person name="Li G."/>
            <person name="Tian J."/>
            <person name="Gong T."/>
            <person name="Liu H."/>
            <person name="Zhang D."/>
            <person name="Fang L."/>
            <person name="Ye C."/>
            <person name="Zhang J."/>
            <person name="Hu W."/>
            <person name="Xu A."/>
            <person name="Ren Y."/>
            <person name="Zhang G."/>
            <person name="Bruford M.W."/>
            <person name="Li Q."/>
            <person name="Ma L."/>
            <person name="Guo Y."/>
            <person name="An N."/>
            <person name="Hu Y."/>
            <person name="Zheng Y."/>
            <person name="Shi Y."/>
            <person name="Li Z."/>
            <person name="Liu Q."/>
            <person name="Chen Y."/>
            <person name="Zhao J."/>
            <person name="Qu N."/>
            <person name="Zhao S."/>
            <person name="Tian F."/>
            <person name="Wang X."/>
            <person name="Wang H."/>
            <person name="Xu L."/>
            <person name="Liu X."/>
            <person name="Vinar T."/>
            <person name="Wang Y."/>
            <person name="Lam T.W."/>
            <person name="Yiu S.M."/>
            <person name="Liu S."/>
            <person name="Zhang H."/>
            <person name="Li D."/>
            <person name="Huang Y."/>
            <person name="Wang X."/>
            <person name="Yang G."/>
            <person name="Jiang Z."/>
            <person name="Wang J."/>
            <person name="Qin N."/>
            <person name="Li L."/>
            <person name="Li J."/>
            <person name="Bolund L."/>
            <person name="Kristiansen K."/>
            <person name="Wong G.K."/>
            <person name="Olson M."/>
            <person name="Zhang X."/>
            <person name="Li S."/>
            <person name="Yang H."/>
            <person name="Wang J."/>
            <person name="Wang J."/>
        </authorList>
    </citation>
    <scope>NUCLEOTIDE SEQUENCE [LARGE SCALE GENOMIC DNA]</scope>
</reference>
<accession>D2I2Q8</accession>
<evidence type="ECO:0000256" key="2">
    <source>
        <dbReference type="ARBA" id="ARBA00004613"/>
    </source>
</evidence>
<evidence type="ECO:0000256" key="7">
    <source>
        <dbReference type="ARBA" id="ARBA00022743"/>
    </source>
</evidence>
<dbReference type="Pfam" id="PF00363">
    <property type="entry name" value="Casein"/>
    <property type="match status" value="1"/>
</dbReference>
<dbReference type="PANTHER" id="PTHR10240">
    <property type="entry name" value="ALPHA-S1-CASEIN"/>
    <property type="match status" value="1"/>
</dbReference>
<keyword evidence="7" id="KW-0494">Milk protein</keyword>
<evidence type="ECO:0000256" key="1">
    <source>
        <dbReference type="ARBA" id="ARBA00003383"/>
    </source>
</evidence>
<protein>
    <recommendedName>
        <fullName evidence="4">Alpha-S1-casein</fullName>
    </recommendedName>
</protein>
<dbReference type="InterPro" id="IPR026999">
    <property type="entry name" value="Alpha-s1_casein"/>
</dbReference>